<evidence type="ECO:0000256" key="6">
    <source>
        <dbReference type="ARBA" id="ARBA00022729"/>
    </source>
</evidence>
<keyword evidence="3 9" id="KW-0217">Developmental protein</keyword>
<dbReference type="Pfam" id="PF06404">
    <property type="entry name" value="PSK"/>
    <property type="match status" value="1"/>
</dbReference>
<dbReference type="GO" id="GO:0008083">
    <property type="term" value="F:growth factor activity"/>
    <property type="evidence" value="ECO:0007669"/>
    <property type="project" value="UniProtKB-UniRule"/>
</dbReference>
<dbReference type="Proteomes" id="UP001159364">
    <property type="component" value="Linkage Group LG11"/>
</dbReference>
<keyword evidence="4 9" id="KW-0964">Secreted</keyword>
<comment type="subcellular location">
    <subcellularLocation>
        <location evidence="1 9">Secreted</location>
    </subcellularLocation>
</comment>
<keyword evidence="6 9" id="KW-0732">Signal</keyword>
<name>A0AAV8SD88_9ROSI</name>
<evidence type="ECO:0000313" key="12">
    <source>
        <dbReference type="Proteomes" id="UP001159364"/>
    </source>
</evidence>
<dbReference type="GO" id="GO:0008283">
    <property type="term" value="P:cell population proliferation"/>
    <property type="evidence" value="ECO:0007669"/>
    <property type="project" value="UniProtKB-UniRule"/>
</dbReference>
<evidence type="ECO:0000256" key="7">
    <source>
        <dbReference type="ARBA" id="ARBA00022782"/>
    </source>
</evidence>
<dbReference type="PANTHER" id="PTHR33285:SF22">
    <property type="entry name" value="PHYTOSULFOKINES 6-RELATED"/>
    <property type="match status" value="1"/>
</dbReference>
<keyword evidence="8 9" id="KW-0339">Growth factor</keyword>
<keyword evidence="12" id="KW-1185">Reference proteome</keyword>
<evidence type="ECO:0000256" key="8">
    <source>
        <dbReference type="ARBA" id="ARBA00023030"/>
    </source>
</evidence>
<comment type="PTM">
    <text evidence="9">PSK-alpha is produced by endopeptidase digestion. PSK-beta is produced from PSK-alpha by exopeptidase digestion.</text>
</comment>
<dbReference type="GO" id="GO:0030154">
    <property type="term" value="P:cell differentiation"/>
    <property type="evidence" value="ECO:0007669"/>
    <property type="project" value="UniProtKB-UniRule"/>
</dbReference>
<evidence type="ECO:0000256" key="3">
    <source>
        <dbReference type="ARBA" id="ARBA00022473"/>
    </source>
</evidence>
<sequence length="101" mass="11465">MSVEHILNFGTMKRSLHYSVPLLLLLLLICSSRLVAARFLATKQGHGSLDLEKINRSEGSFVDIEEPMGSEICESGEEECLKRRMTSEAHLDYVYTEHQKP</sequence>
<comment type="PTM">
    <text evidence="9">Sulfation is important for activity and for the binding to a putative membrane receptor.</text>
</comment>
<evidence type="ECO:0000313" key="11">
    <source>
        <dbReference type="EMBL" id="KAJ8750187.1"/>
    </source>
</evidence>
<evidence type="ECO:0000256" key="9">
    <source>
        <dbReference type="RuleBase" id="RU368031"/>
    </source>
</evidence>
<evidence type="ECO:0000256" key="10">
    <source>
        <dbReference type="SAM" id="SignalP"/>
    </source>
</evidence>
<reference evidence="11 12" key="1">
    <citation type="submission" date="2021-09" db="EMBL/GenBank/DDBJ databases">
        <title>Genomic insights and catalytic innovation underlie evolution of tropane alkaloids biosynthesis.</title>
        <authorList>
            <person name="Wang Y.-J."/>
            <person name="Tian T."/>
            <person name="Huang J.-P."/>
            <person name="Huang S.-X."/>
        </authorList>
    </citation>
    <scope>NUCLEOTIDE SEQUENCE [LARGE SCALE GENOMIC DNA]</scope>
    <source>
        <strain evidence="11">KIB-2018</strain>
        <tissue evidence="11">Leaf</tissue>
    </source>
</reference>
<organism evidence="11 12">
    <name type="scientific">Erythroxylum novogranatense</name>
    <dbReference type="NCBI Taxonomy" id="1862640"/>
    <lineage>
        <taxon>Eukaryota</taxon>
        <taxon>Viridiplantae</taxon>
        <taxon>Streptophyta</taxon>
        <taxon>Embryophyta</taxon>
        <taxon>Tracheophyta</taxon>
        <taxon>Spermatophyta</taxon>
        <taxon>Magnoliopsida</taxon>
        <taxon>eudicotyledons</taxon>
        <taxon>Gunneridae</taxon>
        <taxon>Pentapetalae</taxon>
        <taxon>rosids</taxon>
        <taxon>fabids</taxon>
        <taxon>Malpighiales</taxon>
        <taxon>Erythroxylaceae</taxon>
        <taxon>Erythroxylum</taxon>
    </lineage>
</organism>
<evidence type="ECO:0000256" key="1">
    <source>
        <dbReference type="ARBA" id="ARBA00004613"/>
    </source>
</evidence>
<evidence type="ECO:0000256" key="4">
    <source>
        <dbReference type="ARBA" id="ARBA00022525"/>
    </source>
</evidence>
<dbReference type="EMBL" id="JAIWQS010000011">
    <property type="protein sequence ID" value="KAJ8750187.1"/>
    <property type="molecule type" value="Genomic_DNA"/>
</dbReference>
<comment type="similarity">
    <text evidence="2 9">Belongs to the phytosulfokine family.</text>
</comment>
<gene>
    <name evidence="11" type="ORF">K2173_014102</name>
</gene>
<dbReference type="InterPro" id="IPR009438">
    <property type="entry name" value="Phytosulfokine"/>
</dbReference>
<evidence type="ECO:0000256" key="5">
    <source>
        <dbReference type="ARBA" id="ARBA00022641"/>
    </source>
</evidence>
<keyword evidence="5 9" id="KW-0765">Sulfation</keyword>
<feature type="chain" id="PRO_5043698310" description="Phytosulfokine" evidence="10">
    <location>
        <begin position="38"/>
        <end position="101"/>
    </location>
</feature>
<protein>
    <recommendedName>
        <fullName evidence="9">Phytosulfokine</fullName>
    </recommendedName>
    <component>
        <recommendedName>
            <fullName evidence="9">Phytosulfokine-alpha</fullName>
            <shortName evidence="9">PSK-alpha</shortName>
            <shortName evidence="9">Phytosulfokine-a</shortName>
        </recommendedName>
    </component>
    <component>
        <recommendedName>
            <fullName evidence="9">Phytosulfokine-beta</fullName>
            <shortName evidence="9">PSK-beta</shortName>
            <shortName evidence="9">Phytosulfokine-b</shortName>
        </recommendedName>
    </component>
</protein>
<feature type="signal peptide" evidence="10">
    <location>
        <begin position="1"/>
        <end position="37"/>
    </location>
</feature>
<dbReference type="AlphaFoldDB" id="A0AAV8SD88"/>
<accession>A0AAV8SD88</accession>
<dbReference type="GO" id="GO:0005576">
    <property type="term" value="C:extracellular region"/>
    <property type="evidence" value="ECO:0007669"/>
    <property type="project" value="UniProtKB-SubCell"/>
</dbReference>
<comment type="caution">
    <text evidence="11">The sequence shown here is derived from an EMBL/GenBank/DDBJ whole genome shotgun (WGS) entry which is preliminary data.</text>
</comment>
<proteinExistence type="inferred from homology"/>
<evidence type="ECO:0000256" key="2">
    <source>
        <dbReference type="ARBA" id="ARBA00010781"/>
    </source>
</evidence>
<comment type="function">
    <text evidence="9">Promotes plant cell differentiation, organogenesis and somatic embryogenesis as well as cell proliferation.</text>
</comment>
<keyword evidence="7 9" id="KW-0221">Differentiation</keyword>
<dbReference type="PANTHER" id="PTHR33285">
    <property type="entry name" value="PHYTOSULFOKINES 3"/>
    <property type="match status" value="1"/>
</dbReference>